<organism evidence="1 2">
    <name type="scientific">Liparis tanakae</name>
    <name type="common">Tanaka's snailfish</name>
    <dbReference type="NCBI Taxonomy" id="230148"/>
    <lineage>
        <taxon>Eukaryota</taxon>
        <taxon>Metazoa</taxon>
        <taxon>Chordata</taxon>
        <taxon>Craniata</taxon>
        <taxon>Vertebrata</taxon>
        <taxon>Euteleostomi</taxon>
        <taxon>Actinopterygii</taxon>
        <taxon>Neopterygii</taxon>
        <taxon>Teleostei</taxon>
        <taxon>Neoteleostei</taxon>
        <taxon>Acanthomorphata</taxon>
        <taxon>Eupercaria</taxon>
        <taxon>Perciformes</taxon>
        <taxon>Cottioidei</taxon>
        <taxon>Cottales</taxon>
        <taxon>Liparidae</taxon>
        <taxon>Liparis</taxon>
    </lineage>
</organism>
<proteinExistence type="predicted"/>
<gene>
    <name evidence="1" type="ORF">EYF80_067922</name>
</gene>
<evidence type="ECO:0000313" key="1">
    <source>
        <dbReference type="EMBL" id="TNN21966.1"/>
    </source>
</evidence>
<protein>
    <submittedName>
        <fullName evidence="1">Uncharacterized protein</fullName>
    </submittedName>
</protein>
<dbReference type="EMBL" id="SRLO01024939">
    <property type="protein sequence ID" value="TNN21966.1"/>
    <property type="molecule type" value="Genomic_DNA"/>
</dbReference>
<dbReference type="Proteomes" id="UP000314294">
    <property type="component" value="Unassembled WGS sequence"/>
</dbReference>
<keyword evidence="2" id="KW-1185">Reference proteome</keyword>
<name>A0A4Z2DZL8_9TELE</name>
<accession>A0A4Z2DZL8</accession>
<sequence length="15" mass="1794">MISRAMWGNGSKRNW</sequence>
<evidence type="ECO:0000313" key="2">
    <source>
        <dbReference type="Proteomes" id="UP000314294"/>
    </source>
</evidence>
<reference evidence="1 2" key="1">
    <citation type="submission" date="2019-03" db="EMBL/GenBank/DDBJ databases">
        <title>First draft genome of Liparis tanakae, snailfish: a comprehensive survey of snailfish specific genes.</title>
        <authorList>
            <person name="Kim W."/>
            <person name="Song I."/>
            <person name="Jeong J.-H."/>
            <person name="Kim D."/>
            <person name="Kim S."/>
            <person name="Ryu S."/>
            <person name="Song J.Y."/>
            <person name="Lee S.K."/>
        </authorList>
    </citation>
    <scope>NUCLEOTIDE SEQUENCE [LARGE SCALE GENOMIC DNA]</scope>
    <source>
        <tissue evidence="1">Muscle</tissue>
    </source>
</reference>
<comment type="caution">
    <text evidence="1">The sequence shown here is derived from an EMBL/GenBank/DDBJ whole genome shotgun (WGS) entry which is preliminary data.</text>
</comment>